<evidence type="ECO:0000313" key="2">
    <source>
        <dbReference type="EMBL" id="OWK27544.1"/>
    </source>
</evidence>
<reference evidence="2 3" key="1">
    <citation type="submission" date="2017-03" db="EMBL/GenBank/DDBJ databases">
        <title>Genome sequence of Sphingomonas dokdonensis DSM 21029.</title>
        <authorList>
            <person name="Poehlein A."/>
            <person name="Wuebbeler J.H."/>
            <person name="Steinbuechel A."/>
            <person name="Daniel R."/>
        </authorList>
    </citation>
    <scope>NUCLEOTIDE SEQUENCE [LARGE SCALE GENOMIC DNA]</scope>
    <source>
        <strain evidence="2 3">DSM 21029</strain>
    </source>
</reference>
<evidence type="ECO:0000313" key="3">
    <source>
        <dbReference type="Proteomes" id="UP000197290"/>
    </source>
</evidence>
<dbReference type="InterPro" id="IPR010260">
    <property type="entry name" value="AlpA"/>
</dbReference>
<gene>
    <name evidence="2" type="ORF">SPDO_32270</name>
</gene>
<dbReference type="EMBL" id="NBBI01000013">
    <property type="protein sequence ID" value="OWK27544.1"/>
    <property type="molecule type" value="Genomic_DNA"/>
</dbReference>
<dbReference type="Proteomes" id="UP000197290">
    <property type="component" value="Unassembled WGS sequence"/>
</dbReference>
<dbReference type="InterPro" id="IPR052931">
    <property type="entry name" value="Prophage_regulatory_activator"/>
</dbReference>
<dbReference type="PANTHER" id="PTHR36154">
    <property type="entry name" value="DNA-BINDING TRANSCRIPTIONAL ACTIVATOR ALPA"/>
    <property type="match status" value="1"/>
</dbReference>
<organism evidence="2 3">
    <name type="scientific">Sphingomonas dokdonensis</name>
    <dbReference type="NCBI Taxonomy" id="344880"/>
    <lineage>
        <taxon>Bacteria</taxon>
        <taxon>Pseudomonadati</taxon>
        <taxon>Pseudomonadota</taxon>
        <taxon>Alphaproteobacteria</taxon>
        <taxon>Sphingomonadales</taxon>
        <taxon>Sphingomonadaceae</taxon>
        <taxon>Sphingomonas</taxon>
    </lineage>
</organism>
<protein>
    <submittedName>
        <fullName evidence="2">Prophage CP4-57 regulatory protein (AlpA)</fullName>
    </submittedName>
</protein>
<feature type="region of interest" description="Disordered" evidence="1">
    <location>
        <begin position="1"/>
        <end position="20"/>
    </location>
</feature>
<evidence type="ECO:0000256" key="1">
    <source>
        <dbReference type="SAM" id="MobiDB-lite"/>
    </source>
</evidence>
<dbReference type="OrthoDB" id="1525365at2"/>
<sequence>MAHVSSPGRRPLIKVAEAKREGSPARAGRFLRLPDVIATTGLSRPTIYRLIAKRDFPEQHQLTRRSVGWWESDIENWLRNRTHADAHPS</sequence>
<keyword evidence="3" id="KW-1185">Reference proteome</keyword>
<comment type="caution">
    <text evidence="2">The sequence shown here is derived from an EMBL/GenBank/DDBJ whole genome shotgun (WGS) entry which is preliminary data.</text>
</comment>
<name>A0A245ZCX0_9SPHN</name>
<dbReference type="Gene3D" id="1.10.238.160">
    <property type="match status" value="1"/>
</dbReference>
<accession>A0A245ZCX0</accession>
<dbReference type="RefSeq" id="WP_088368531.1">
    <property type="nucleotide sequence ID" value="NZ_NBBI01000013.1"/>
</dbReference>
<dbReference type="AlphaFoldDB" id="A0A245ZCX0"/>
<proteinExistence type="predicted"/>
<dbReference type="Pfam" id="PF05930">
    <property type="entry name" value="Phage_AlpA"/>
    <property type="match status" value="1"/>
</dbReference>
<dbReference type="PANTHER" id="PTHR36154:SF1">
    <property type="entry name" value="DNA-BINDING TRANSCRIPTIONAL ACTIVATOR ALPA"/>
    <property type="match status" value="1"/>
</dbReference>